<evidence type="ECO:0000313" key="8">
    <source>
        <dbReference type="EMBL" id="MFD2172469.1"/>
    </source>
</evidence>
<feature type="transmembrane region" description="Helical" evidence="6">
    <location>
        <begin position="394"/>
        <end position="417"/>
    </location>
</feature>
<keyword evidence="3 6" id="KW-0812">Transmembrane</keyword>
<evidence type="ECO:0000313" key="9">
    <source>
        <dbReference type="Proteomes" id="UP001597413"/>
    </source>
</evidence>
<dbReference type="RefSeq" id="WP_377385319.1">
    <property type="nucleotide sequence ID" value="NZ_JBHUIX010000001.1"/>
</dbReference>
<feature type="transmembrane region" description="Helical" evidence="6">
    <location>
        <begin position="423"/>
        <end position="445"/>
    </location>
</feature>
<evidence type="ECO:0000256" key="5">
    <source>
        <dbReference type="ARBA" id="ARBA00023136"/>
    </source>
</evidence>
<keyword evidence="2" id="KW-1003">Cell membrane</keyword>
<feature type="transmembrane region" description="Helical" evidence="6">
    <location>
        <begin position="758"/>
        <end position="785"/>
    </location>
</feature>
<feature type="domain" description="ABC3 transporter permease C-terminal" evidence="7">
    <location>
        <begin position="713"/>
        <end position="820"/>
    </location>
</feature>
<evidence type="ECO:0000256" key="6">
    <source>
        <dbReference type="SAM" id="Phobius"/>
    </source>
</evidence>
<dbReference type="PANTHER" id="PTHR30287">
    <property type="entry name" value="MEMBRANE COMPONENT OF PREDICTED ABC SUPERFAMILY METABOLITE UPTAKE TRANSPORTER"/>
    <property type="match status" value="1"/>
</dbReference>
<dbReference type="InterPro" id="IPR038766">
    <property type="entry name" value="Membrane_comp_ABC_pdt"/>
</dbReference>
<evidence type="ECO:0000256" key="2">
    <source>
        <dbReference type="ARBA" id="ARBA00022475"/>
    </source>
</evidence>
<feature type="transmembrane region" description="Helical" evidence="6">
    <location>
        <begin position="356"/>
        <end position="373"/>
    </location>
</feature>
<dbReference type="PANTHER" id="PTHR30287:SF1">
    <property type="entry name" value="INNER MEMBRANE PROTEIN"/>
    <property type="match status" value="1"/>
</dbReference>
<organism evidence="8 9">
    <name type="scientific">Rhodobacter lacus</name>
    <dbReference type="NCBI Taxonomy" id="1641972"/>
    <lineage>
        <taxon>Bacteria</taxon>
        <taxon>Pseudomonadati</taxon>
        <taxon>Pseudomonadota</taxon>
        <taxon>Alphaproteobacteria</taxon>
        <taxon>Rhodobacterales</taxon>
        <taxon>Rhodobacter group</taxon>
        <taxon>Rhodobacter</taxon>
    </lineage>
</organism>
<evidence type="ECO:0000256" key="4">
    <source>
        <dbReference type="ARBA" id="ARBA00022989"/>
    </source>
</evidence>
<dbReference type="Proteomes" id="UP001597413">
    <property type="component" value="Unassembled WGS sequence"/>
</dbReference>
<feature type="transmembrane region" description="Helical" evidence="6">
    <location>
        <begin position="258"/>
        <end position="283"/>
    </location>
</feature>
<keyword evidence="5 6" id="KW-0472">Membrane</keyword>
<evidence type="ECO:0000256" key="1">
    <source>
        <dbReference type="ARBA" id="ARBA00004651"/>
    </source>
</evidence>
<evidence type="ECO:0000256" key="3">
    <source>
        <dbReference type="ARBA" id="ARBA00022692"/>
    </source>
</evidence>
<name>A0ABW5A490_9RHOB</name>
<proteinExistence type="predicted"/>
<keyword evidence="4 6" id="KW-1133">Transmembrane helix</keyword>
<feature type="transmembrane region" description="Helical" evidence="6">
    <location>
        <begin position="21"/>
        <end position="39"/>
    </location>
</feature>
<reference evidence="9" key="1">
    <citation type="journal article" date="2019" name="Int. J. Syst. Evol. Microbiol.">
        <title>The Global Catalogue of Microorganisms (GCM) 10K type strain sequencing project: providing services to taxonomists for standard genome sequencing and annotation.</title>
        <authorList>
            <consortium name="The Broad Institute Genomics Platform"/>
            <consortium name="The Broad Institute Genome Sequencing Center for Infectious Disease"/>
            <person name="Wu L."/>
            <person name="Ma J."/>
        </authorList>
    </citation>
    <scope>NUCLEOTIDE SEQUENCE [LARGE SCALE GENOMIC DNA]</scope>
    <source>
        <strain evidence="9">CCUG 55131</strain>
    </source>
</reference>
<comment type="subcellular location">
    <subcellularLocation>
        <location evidence="1">Cell membrane</location>
        <topology evidence="1">Multi-pass membrane protein</topology>
    </subcellularLocation>
</comment>
<feature type="transmembrane region" description="Helical" evidence="6">
    <location>
        <begin position="304"/>
        <end position="336"/>
    </location>
</feature>
<protein>
    <submittedName>
        <fullName evidence="8">ABC transporter permease</fullName>
    </submittedName>
</protein>
<accession>A0ABW5A490</accession>
<comment type="caution">
    <text evidence="8">The sequence shown here is derived from an EMBL/GenBank/DDBJ whole genome shotgun (WGS) entry which is preliminary data.</text>
</comment>
<feature type="domain" description="ABC3 transporter permease C-terminal" evidence="7">
    <location>
        <begin position="262"/>
        <end position="376"/>
    </location>
</feature>
<sequence>MRLALRIARAELRGGLKGFRIFLLCLILGVAAIAAVGEVREAIKAGLASEGAVMLGGQAELEFTYRRATAEERGWIAEHAAQFSELVEMRSMASTADGAETALTQLKAVDGAWPLLGQAVLDPPVGGDALAGQGGTPGAFLDPVLADRLGLRVGDRFKIGGETFVLMARLLREPDAARAGMSFGARSVVALSALEGTPLLAPGTLYETKYRVLLPEGENIAALKAAALTRFQGAGMKWADETHAAPSVERFTDRLGSFLVLVGLAGLAVGGVGIFATVQAWIARKSATIATLRALGASGGTIRAVFLIQLAALTLLGVIAGLVLGAGAILAFSGLISAVMPVPIKVGLALRPLIEAALYGALTAAIFALWPLARLSELRAATLYRESETARRGLPPKGTLALIAGLTGALLLAAVLFSGLPVLTLSTLGGVAGALVLLAGAAVAIRKLARRLAPLSTRRPALHAALAAIGAPRSEATAVILALGLGLSVLSAVAQVQSGLRGAIAQELPREAPAFFLLDIPPPERDALVTRLMAQEGVSRVDTVPMLRGIVTEINGVEARKVAGEHWVLRGDRGVTFAETPREPLTEGEWWPQDYAGPPLVSVSAEEGKELGLKLGDRLTVNILGRDIIATITSFRDVDFSTMGIGFVLTFDPAAISGAPHNDLATVYAPAAAEAGLLRLMAKEFPTVTAVPVREALARVSEALGAIATAVSVAASVTLLTGFAVLLGAAAAGEDARAREAALLKVLGATRGLILRSFALRAVLLGAAAGAIAVAVGSLAGWAVLTQVMESTFRFDPLAALLVVAGGIVAVLLAGTLFALGPLAARPARVLRAAE</sequence>
<keyword evidence="9" id="KW-1185">Reference proteome</keyword>
<dbReference type="Pfam" id="PF02687">
    <property type="entry name" value="FtsX"/>
    <property type="match status" value="2"/>
</dbReference>
<feature type="transmembrane region" description="Helical" evidence="6">
    <location>
        <begin position="797"/>
        <end position="820"/>
    </location>
</feature>
<dbReference type="InterPro" id="IPR003838">
    <property type="entry name" value="ABC3_permease_C"/>
</dbReference>
<evidence type="ECO:0000259" key="7">
    <source>
        <dbReference type="Pfam" id="PF02687"/>
    </source>
</evidence>
<gene>
    <name evidence="8" type="ORF">ACFSM0_00040</name>
</gene>
<dbReference type="EMBL" id="JBHUIX010000001">
    <property type="protein sequence ID" value="MFD2172469.1"/>
    <property type="molecule type" value="Genomic_DNA"/>
</dbReference>